<dbReference type="PANTHER" id="PTHR30472:SF58">
    <property type="entry name" value="IRON(3+)-HYDROXAMATE IMPORT SYSTEM PERMEASE PROTEIN FHUB"/>
    <property type="match status" value="1"/>
</dbReference>
<evidence type="ECO:0000256" key="4">
    <source>
        <dbReference type="ARBA" id="ARBA00022475"/>
    </source>
</evidence>
<keyword evidence="4" id="KW-1003">Cell membrane</keyword>
<evidence type="ECO:0000313" key="9">
    <source>
        <dbReference type="EMBL" id="AZN42029.1"/>
    </source>
</evidence>
<accession>A0A3Q8X765</accession>
<keyword evidence="6 8" id="KW-1133">Transmembrane helix</keyword>
<dbReference type="InterPro" id="IPR037294">
    <property type="entry name" value="ABC_BtuC-like"/>
</dbReference>
<evidence type="ECO:0000256" key="5">
    <source>
        <dbReference type="ARBA" id="ARBA00022692"/>
    </source>
</evidence>
<dbReference type="GO" id="GO:0022857">
    <property type="term" value="F:transmembrane transporter activity"/>
    <property type="evidence" value="ECO:0007669"/>
    <property type="project" value="InterPro"/>
</dbReference>
<dbReference type="PANTHER" id="PTHR30472">
    <property type="entry name" value="FERRIC ENTEROBACTIN TRANSPORT SYSTEM PERMEASE PROTEIN"/>
    <property type="match status" value="1"/>
</dbReference>
<dbReference type="Gene3D" id="1.10.3470.10">
    <property type="entry name" value="ABC transporter involved in vitamin B12 uptake, BtuC"/>
    <property type="match status" value="1"/>
</dbReference>
<comment type="similarity">
    <text evidence="2">Belongs to the binding-protein-dependent transport system permease family. FecCD subfamily.</text>
</comment>
<protein>
    <submittedName>
        <fullName evidence="9">Iron ABC transporter permease</fullName>
    </submittedName>
</protein>
<name>A0A3Q8X765_9BACL</name>
<keyword evidence="5 8" id="KW-0812">Transmembrane</keyword>
<feature type="transmembrane region" description="Helical" evidence="8">
    <location>
        <begin position="135"/>
        <end position="156"/>
    </location>
</feature>
<dbReference type="Proteomes" id="UP000272528">
    <property type="component" value="Chromosome"/>
</dbReference>
<dbReference type="EMBL" id="CP034437">
    <property type="protein sequence ID" value="AZN42029.1"/>
    <property type="molecule type" value="Genomic_DNA"/>
</dbReference>
<feature type="transmembrane region" description="Helical" evidence="8">
    <location>
        <begin position="78"/>
        <end position="98"/>
    </location>
</feature>
<proteinExistence type="inferred from homology"/>
<evidence type="ECO:0000256" key="6">
    <source>
        <dbReference type="ARBA" id="ARBA00022989"/>
    </source>
</evidence>
<keyword evidence="10" id="KW-1185">Reference proteome</keyword>
<comment type="subcellular location">
    <subcellularLocation>
        <location evidence="1">Cell membrane</location>
        <topology evidence="1">Multi-pass membrane protein</topology>
    </subcellularLocation>
</comment>
<reference evidence="10" key="1">
    <citation type="submission" date="2018-12" db="EMBL/GenBank/DDBJ databases">
        <title>Genome sequence of Peanibacillus sp.</title>
        <authorList>
            <person name="Subramani G."/>
            <person name="Srinivasan S."/>
            <person name="Kim M.K."/>
        </authorList>
    </citation>
    <scope>NUCLEOTIDE SEQUENCE [LARGE SCALE GENOMIC DNA]</scope>
    <source>
        <strain evidence="10">18JY67-1</strain>
    </source>
</reference>
<dbReference type="OrthoDB" id="9811721at2"/>
<dbReference type="CDD" id="cd06550">
    <property type="entry name" value="TM_ABC_iron-siderophores_like"/>
    <property type="match status" value="1"/>
</dbReference>
<dbReference type="Pfam" id="PF01032">
    <property type="entry name" value="FecCD"/>
    <property type="match status" value="1"/>
</dbReference>
<sequence length="350" mass="36326">MIVQSHSFSEPERPAVTIQSRPLAAILLLVGGSALLLLSAALSIAVGAADISLATVWESLVHFNPDLTSHQVIHQLRIPRVIAGALTGAAFATAGALMQGMTRNPIADSGLLGINAGSGLLLAICFAFFPGMSFVHLLFFSFIGAALAAGIVFGAGSMVKGGLTPVRLVLAGAAVSALMLAISEAIAIHYNVGQELAFWYAGGMQGVQWAQVKIITPWILGSIVVAILMSRSITLLSLGEDIATGLGQRTGLVKAIGALLILILAGASVSIVGAVGFVGLIIPHVARYLVGVDYRWILPCSAVLGSLLVVLADIGARMFNPFAETPLGALIAILGVPFFLYLAMNERREL</sequence>
<evidence type="ECO:0000313" key="10">
    <source>
        <dbReference type="Proteomes" id="UP000272528"/>
    </source>
</evidence>
<feature type="transmembrane region" description="Helical" evidence="8">
    <location>
        <begin position="251"/>
        <end position="282"/>
    </location>
</feature>
<dbReference type="SUPFAM" id="SSF81345">
    <property type="entry name" value="ABC transporter involved in vitamin B12 uptake, BtuC"/>
    <property type="match status" value="1"/>
</dbReference>
<evidence type="ECO:0000256" key="2">
    <source>
        <dbReference type="ARBA" id="ARBA00007935"/>
    </source>
</evidence>
<dbReference type="GO" id="GO:0005886">
    <property type="term" value="C:plasma membrane"/>
    <property type="evidence" value="ECO:0007669"/>
    <property type="project" value="UniProtKB-SubCell"/>
</dbReference>
<feature type="transmembrane region" description="Helical" evidence="8">
    <location>
        <begin position="110"/>
        <end position="129"/>
    </location>
</feature>
<evidence type="ECO:0000256" key="3">
    <source>
        <dbReference type="ARBA" id="ARBA00022448"/>
    </source>
</evidence>
<evidence type="ECO:0000256" key="8">
    <source>
        <dbReference type="SAM" id="Phobius"/>
    </source>
</evidence>
<keyword evidence="7 8" id="KW-0472">Membrane</keyword>
<evidence type="ECO:0000256" key="7">
    <source>
        <dbReference type="ARBA" id="ARBA00023136"/>
    </source>
</evidence>
<evidence type="ECO:0000256" key="1">
    <source>
        <dbReference type="ARBA" id="ARBA00004651"/>
    </source>
</evidence>
<dbReference type="GO" id="GO:0033214">
    <property type="term" value="P:siderophore-iron import into cell"/>
    <property type="evidence" value="ECO:0007669"/>
    <property type="project" value="TreeGrafter"/>
</dbReference>
<feature type="transmembrane region" description="Helical" evidence="8">
    <location>
        <begin position="294"/>
        <end position="315"/>
    </location>
</feature>
<dbReference type="InterPro" id="IPR000522">
    <property type="entry name" value="ABC_transptr_permease_BtuC"/>
</dbReference>
<dbReference type="AlphaFoldDB" id="A0A3Q8X765"/>
<dbReference type="FunFam" id="1.10.3470.10:FF:000001">
    <property type="entry name" value="Vitamin B12 ABC transporter permease BtuC"/>
    <property type="match status" value="1"/>
</dbReference>
<gene>
    <name evidence="9" type="ORF">EJC50_21850</name>
</gene>
<feature type="transmembrane region" description="Helical" evidence="8">
    <location>
        <begin position="327"/>
        <end position="344"/>
    </location>
</feature>
<feature type="transmembrane region" description="Helical" evidence="8">
    <location>
        <begin position="168"/>
        <end position="190"/>
    </location>
</feature>
<organism evidence="9 10">
    <name type="scientific">Paenibacillus albus</name>
    <dbReference type="NCBI Taxonomy" id="2495582"/>
    <lineage>
        <taxon>Bacteria</taxon>
        <taxon>Bacillati</taxon>
        <taxon>Bacillota</taxon>
        <taxon>Bacilli</taxon>
        <taxon>Bacillales</taxon>
        <taxon>Paenibacillaceae</taxon>
        <taxon>Paenibacillus</taxon>
    </lineage>
</organism>
<dbReference type="KEGG" id="palb:EJC50_21850"/>
<keyword evidence="3" id="KW-0813">Transport</keyword>
<feature type="transmembrane region" description="Helical" evidence="8">
    <location>
        <begin position="210"/>
        <end position="230"/>
    </location>
</feature>